<evidence type="ECO:0008006" key="4">
    <source>
        <dbReference type="Google" id="ProtNLM"/>
    </source>
</evidence>
<dbReference type="SUPFAM" id="SSF54523">
    <property type="entry name" value="Pili subunits"/>
    <property type="match status" value="1"/>
</dbReference>
<dbReference type="PROSITE" id="PS00409">
    <property type="entry name" value="PROKAR_NTER_METHYL"/>
    <property type="match status" value="1"/>
</dbReference>
<gene>
    <name evidence="2" type="ordered locus">DaAHT2_2378</name>
</gene>
<dbReference type="KEGG" id="dak:DaAHT2_2378"/>
<dbReference type="STRING" id="589865.DaAHT2_2378"/>
<keyword evidence="1" id="KW-0812">Transmembrane</keyword>
<dbReference type="EMBL" id="CP001940">
    <property type="protein sequence ID" value="ADH87043.1"/>
    <property type="molecule type" value="Genomic_DNA"/>
</dbReference>
<dbReference type="Proteomes" id="UP000001508">
    <property type="component" value="Chromosome"/>
</dbReference>
<dbReference type="InterPro" id="IPR045584">
    <property type="entry name" value="Pilin-like"/>
</dbReference>
<dbReference type="OrthoDB" id="5432590at2"/>
<keyword evidence="1" id="KW-1133">Transmembrane helix</keyword>
<dbReference type="NCBIfam" id="TIGR02532">
    <property type="entry name" value="IV_pilin_GFxxxE"/>
    <property type="match status" value="1"/>
</dbReference>
<dbReference type="InParanoid" id="D6Z756"/>
<protein>
    <recommendedName>
        <fullName evidence="4">Prepilin-type N-terminal cleavage/methylation domain-containing protein</fullName>
    </recommendedName>
</protein>
<reference evidence="3" key="1">
    <citation type="submission" date="2010-02" db="EMBL/GenBank/DDBJ databases">
        <title>Complete sequence of Desulfurivibrio alkaliphilus AHT2.</title>
        <authorList>
            <consortium name="US DOE Joint Genome Institute"/>
            <person name="Pitluck S."/>
            <person name="Chertkov O."/>
            <person name="Detter J.C."/>
            <person name="Han C."/>
            <person name="Tapia R."/>
            <person name="Larimer F."/>
            <person name="Land M."/>
            <person name="Hauser L."/>
            <person name="Kyrpides N."/>
            <person name="Mikhailova N."/>
            <person name="Sorokin D.Y."/>
            <person name="Muyzer G."/>
            <person name="Woyke T."/>
        </authorList>
    </citation>
    <scope>NUCLEOTIDE SEQUENCE [LARGE SCALE GENOMIC DNA]</scope>
    <source>
        <strain evidence="3">DSM 19089 / UNIQEM U267 / AHT2</strain>
    </source>
</reference>
<keyword evidence="3" id="KW-1185">Reference proteome</keyword>
<proteinExistence type="predicted"/>
<accession>D6Z756</accession>
<evidence type="ECO:0000256" key="1">
    <source>
        <dbReference type="SAM" id="Phobius"/>
    </source>
</evidence>
<dbReference type="InterPro" id="IPR012902">
    <property type="entry name" value="N_methyl_site"/>
</dbReference>
<dbReference type="Pfam" id="PF07963">
    <property type="entry name" value="N_methyl"/>
    <property type="match status" value="1"/>
</dbReference>
<keyword evidence="1" id="KW-0472">Membrane</keyword>
<name>D6Z756_DESAT</name>
<feature type="transmembrane region" description="Helical" evidence="1">
    <location>
        <begin position="12"/>
        <end position="33"/>
    </location>
</feature>
<organism evidence="2 3">
    <name type="scientific">Desulfurivibrio alkaliphilus (strain DSM 19089 / UNIQEM U267 / AHT2)</name>
    <dbReference type="NCBI Taxonomy" id="589865"/>
    <lineage>
        <taxon>Bacteria</taxon>
        <taxon>Pseudomonadati</taxon>
        <taxon>Thermodesulfobacteriota</taxon>
        <taxon>Desulfobulbia</taxon>
        <taxon>Desulfobulbales</taxon>
        <taxon>Desulfobulbaceae</taxon>
        <taxon>Desulfurivibrio</taxon>
    </lineage>
</organism>
<dbReference type="AlphaFoldDB" id="D6Z756"/>
<sequence length="160" mass="16881">MAAANRLNSKAGFTLVEVIAVLVIIAILVAVAVSRVGDNRSRVVAAADKLKVHLRHAQLLAMHSETSWGVSSDGSSYWLFTDGDTGNQRIFLGEEAVTVNLPDGVSLDGGFTVSFDSWGRPYDVADPSGASPVDTNQTLSVNSPGHSIAITITRETGFIP</sequence>
<evidence type="ECO:0000313" key="3">
    <source>
        <dbReference type="Proteomes" id="UP000001508"/>
    </source>
</evidence>
<dbReference type="RefSeq" id="WP_013164556.1">
    <property type="nucleotide sequence ID" value="NC_014216.1"/>
</dbReference>
<evidence type="ECO:0000313" key="2">
    <source>
        <dbReference type="EMBL" id="ADH87043.1"/>
    </source>
</evidence>
<dbReference type="eggNOG" id="COG2165">
    <property type="taxonomic scope" value="Bacteria"/>
</dbReference>
<dbReference type="Gene3D" id="3.30.700.10">
    <property type="entry name" value="Glycoprotein, Type 4 Pilin"/>
    <property type="match status" value="1"/>
</dbReference>
<dbReference type="HOGENOM" id="CLU_139653_0_0_7"/>